<dbReference type="EMBL" id="NAJN01000036">
    <property type="protein sequence ID" value="TKA81066.1"/>
    <property type="molecule type" value="Genomic_DNA"/>
</dbReference>
<feature type="chain" id="PRO_5020370927" evidence="1">
    <location>
        <begin position="17"/>
        <end position="293"/>
    </location>
</feature>
<evidence type="ECO:0000313" key="4">
    <source>
        <dbReference type="EMBL" id="TKA81066.1"/>
    </source>
</evidence>
<reference evidence="4 5" key="1">
    <citation type="submission" date="2017-03" db="EMBL/GenBank/DDBJ databases">
        <title>Genomes of endolithic fungi from Antarctica.</title>
        <authorList>
            <person name="Coleine C."/>
            <person name="Masonjones S."/>
            <person name="Stajich J.E."/>
        </authorList>
    </citation>
    <scope>NUCLEOTIDE SEQUENCE [LARGE SCALE GENOMIC DNA]</scope>
    <source>
        <strain evidence="4 5">CCFEE 5187</strain>
    </source>
</reference>
<dbReference type="STRING" id="331657.A0A4U0XX70"/>
<dbReference type="AlphaFoldDB" id="A0A4U0XX70"/>
<dbReference type="InterPro" id="IPR054508">
    <property type="entry name" value="PIR1-like_C"/>
</dbReference>
<feature type="domain" description="Ubiquitin 3 binding protein But2 C-terminal" evidence="2">
    <location>
        <begin position="143"/>
        <end position="283"/>
    </location>
</feature>
<dbReference type="Pfam" id="PF22799">
    <property type="entry name" value="PIR1-like_C"/>
    <property type="match status" value="1"/>
</dbReference>
<accession>A0A4U0XX70</accession>
<sequence length="293" mass="30295">MKVLTMVLALVVSSHGLIGRTASCCFGLTADGGPGGSVGQLADGQNRFGQGLNAASYCIDNGAITDSSGRGCILTPPTTQFQCDVGATPASGFSVGCDGRLEANGSTKFVACPTEDNDWLPGSDTSSCPDAKTCPPELTGNWEYPHLIVPVDPSKPDTALGTSYNGSISSKISSIYNFDVPAADTGKTCSLIFLLPKKSELETSNFTLSGTGAIDFGMLSSAATAGTTYDSIPSTAKDYGVTTVVPGNAYTIATFPCPAGERVSYKANAKDNTCLNYFQDYNPSPIGLYITVC</sequence>
<dbReference type="PANTHER" id="PTHR39613:SF1">
    <property type="entry name" value="ANCHORED CELL WALL PROTEIN, PUTATIVE (AFU_ORTHOLOGUE AFUA_4G08960)-RELATED"/>
    <property type="match status" value="1"/>
</dbReference>
<keyword evidence="1" id="KW-0732">Signal</keyword>
<organism evidence="4 5">
    <name type="scientific">Cryomyces minteri</name>
    <dbReference type="NCBI Taxonomy" id="331657"/>
    <lineage>
        <taxon>Eukaryota</taxon>
        <taxon>Fungi</taxon>
        <taxon>Dikarya</taxon>
        <taxon>Ascomycota</taxon>
        <taxon>Pezizomycotina</taxon>
        <taxon>Dothideomycetes</taxon>
        <taxon>Dothideomycetes incertae sedis</taxon>
        <taxon>Cryomyces</taxon>
    </lineage>
</organism>
<keyword evidence="5" id="KW-1185">Reference proteome</keyword>
<evidence type="ECO:0000313" key="5">
    <source>
        <dbReference type="Proteomes" id="UP000308768"/>
    </source>
</evidence>
<evidence type="ECO:0000256" key="1">
    <source>
        <dbReference type="SAM" id="SignalP"/>
    </source>
</evidence>
<dbReference type="Pfam" id="PF09792">
    <property type="entry name" value="But2"/>
    <property type="match status" value="1"/>
</dbReference>
<comment type="caution">
    <text evidence="4">The sequence shown here is derived from an EMBL/GenBank/DDBJ whole genome shotgun (WGS) entry which is preliminary data.</text>
</comment>
<name>A0A4U0XX70_9PEZI</name>
<dbReference type="OrthoDB" id="4657524at2759"/>
<evidence type="ECO:0000259" key="3">
    <source>
        <dbReference type="Pfam" id="PF22799"/>
    </source>
</evidence>
<evidence type="ECO:0000259" key="2">
    <source>
        <dbReference type="Pfam" id="PF09792"/>
    </source>
</evidence>
<feature type="domain" description="Cell wall mannoprotein PIR1-like C-terminal" evidence="3">
    <location>
        <begin position="62"/>
        <end position="116"/>
    </location>
</feature>
<dbReference type="InterPro" id="IPR018620">
    <property type="entry name" value="Ubiquitin3-bd_protein_But2_C"/>
</dbReference>
<feature type="signal peptide" evidence="1">
    <location>
        <begin position="1"/>
        <end position="16"/>
    </location>
</feature>
<protein>
    <submittedName>
        <fullName evidence="4">Uncharacterized protein</fullName>
    </submittedName>
</protein>
<gene>
    <name evidence="4" type="ORF">B0A49_00686</name>
</gene>
<dbReference type="Proteomes" id="UP000308768">
    <property type="component" value="Unassembled WGS sequence"/>
</dbReference>
<proteinExistence type="predicted"/>
<dbReference type="PANTHER" id="PTHR39613">
    <property type="entry name" value="ANCHORED CELL WALL PROTEIN, PUTATIVE (AFU_ORTHOLOGUE AFUA_4G08960)-RELATED"/>
    <property type="match status" value="1"/>
</dbReference>